<dbReference type="Proteomes" id="UP000790787">
    <property type="component" value="Chromosome 14"/>
</dbReference>
<sequence length="194" mass="23092">MWRKMLNAREDVEHKILWEMKSGTINVWHENWTGLGALYHLVPPEFHTNEDLQEVAELRQEASWNEFEGSTGYWDKPLWKPTASGKFAVSSAWHIVRHRANPNLEYKHMWIKGLPFKISFFIWRLWMGKLATDDLWRRQGYICVSRCWCCQPTQDESFEHLFLTSTTTTRVWKTFMNVVGINIQLVQVHQVIRA</sequence>
<evidence type="ECO:0000313" key="1">
    <source>
        <dbReference type="Proteomes" id="UP000790787"/>
    </source>
</evidence>
<protein>
    <submittedName>
        <fullName evidence="2">Uncharacterized protein LOC142168961</fullName>
    </submittedName>
</protein>
<evidence type="ECO:0000313" key="2">
    <source>
        <dbReference type="RefSeq" id="XP_075086241.1"/>
    </source>
</evidence>
<organism evidence="1 2">
    <name type="scientific">Nicotiana tabacum</name>
    <name type="common">Common tobacco</name>
    <dbReference type="NCBI Taxonomy" id="4097"/>
    <lineage>
        <taxon>Eukaryota</taxon>
        <taxon>Viridiplantae</taxon>
        <taxon>Streptophyta</taxon>
        <taxon>Embryophyta</taxon>
        <taxon>Tracheophyta</taxon>
        <taxon>Spermatophyta</taxon>
        <taxon>Magnoliopsida</taxon>
        <taxon>eudicotyledons</taxon>
        <taxon>Gunneridae</taxon>
        <taxon>Pentapetalae</taxon>
        <taxon>asterids</taxon>
        <taxon>lamiids</taxon>
        <taxon>Solanales</taxon>
        <taxon>Solanaceae</taxon>
        <taxon>Nicotianoideae</taxon>
        <taxon>Nicotianeae</taxon>
        <taxon>Nicotiana</taxon>
    </lineage>
</organism>
<gene>
    <name evidence="2" type="primary">LOC142168961</name>
</gene>
<reference evidence="1" key="1">
    <citation type="journal article" date="2014" name="Nat. Commun.">
        <title>The tobacco genome sequence and its comparison with those of tomato and potato.</title>
        <authorList>
            <person name="Sierro N."/>
            <person name="Battey J.N."/>
            <person name="Ouadi S."/>
            <person name="Bakaher N."/>
            <person name="Bovet L."/>
            <person name="Willig A."/>
            <person name="Goepfert S."/>
            <person name="Peitsch M.C."/>
            <person name="Ivanov N.V."/>
        </authorList>
    </citation>
    <scope>NUCLEOTIDE SEQUENCE [LARGE SCALE GENOMIC DNA]</scope>
</reference>
<reference evidence="2" key="2">
    <citation type="submission" date="2025-08" db="UniProtKB">
        <authorList>
            <consortium name="RefSeq"/>
        </authorList>
    </citation>
    <scope>IDENTIFICATION</scope>
    <source>
        <tissue evidence="2">Leaf</tissue>
    </source>
</reference>
<name>A0AC58SMN4_TOBAC</name>
<dbReference type="RefSeq" id="XP_075086241.1">
    <property type="nucleotide sequence ID" value="XM_075230140.1"/>
</dbReference>
<accession>A0AC58SMN4</accession>
<keyword evidence="1" id="KW-1185">Reference proteome</keyword>
<proteinExistence type="predicted"/>